<organism evidence="1 2">
    <name type="scientific">Methylobacterium radiotolerans</name>
    <dbReference type="NCBI Taxonomy" id="31998"/>
    <lineage>
        <taxon>Bacteria</taxon>
        <taxon>Pseudomonadati</taxon>
        <taxon>Pseudomonadota</taxon>
        <taxon>Alphaproteobacteria</taxon>
        <taxon>Hyphomicrobiales</taxon>
        <taxon>Methylobacteriaceae</taxon>
        <taxon>Methylobacterium</taxon>
    </lineage>
</organism>
<evidence type="ECO:0000313" key="2">
    <source>
        <dbReference type="Proteomes" id="UP001549119"/>
    </source>
</evidence>
<accession>A0ABV2N9A5</accession>
<name>A0ABV2N9A5_9HYPH</name>
<sequence>MNHTIEDATVKRFHYDSHDQLRQHLADFVAAYNFACRHKTPCGLTPHEAICKAWADEPSRFTQNPRHQILGPII</sequence>
<comment type="caution">
    <text evidence="1">The sequence shown here is derived from an EMBL/GenBank/DDBJ whole genome shotgun (WGS) entry which is preliminary data.</text>
</comment>
<evidence type="ECO:0000313" key="1">
    <source>
        <dbReference type="EMBL" id="MET3863071.1"/>
    </source>
</evidence>
<dbReference type="SUPFAM" id="SSF53098">
    <property type="entry name" value="Ribonuclease H-like"/>
    <property type="match status" value="1"/>
</dbReference>
<reference evidence="1 2" key="1">
    <citation type="submission" date="2024-06" db="EMBL/GenBank/DDBJ databases">
        <title>Genomics of switchgrass bacterial isolates.</title>
        <authorList>
            <person name="Shade A."/>
        </authorList>
    </citation>
    <scope>NUCLEOTIDE SEQUENCE [LARGE SCALE GENOMIC DNA]</scope>
    <source>
        <strain evidence="1 2">PvP084</strain>
    </source>
</reference>
<gene>
    <name evidence="1" type="ORF">ABIC20_000380</name>
</gene>
<dbReference type="InterPro" id="IPR012337">
    <property type="entry name" value="RNaseH-like_sf"/>
</dbReference>
<evidence type="ECO:0008006" key="3">
    <source>
        <dbReference type="Google" id="ProtNLM"/>
    </source>
</evidence>
<proteinExistence type="predicted"/>
<dbReference type="Proteomes" id="UP001549119">
    <property type="component" value="Unassembled WGS sequence"/>
</dbReference>
<keyword evidence="2" id="KW-1185">Reference proteome</keyword>
<dbReference type="EMBL" id="JBEPNW010000002">
    <property type="protein sequence ID" value="MET3863071.1"/>
    <property type="molecule type" value="Genomic_DNA"/>
</dbReference>
<protein>
    <recommendedName>
        <fullName evidence="3">Integrase catalytic domain-containing protein</fullName>
    </recommendedName>
</protein>